<dbReference type="EMBL" id="KQ964246">
    <property type="protein sequence ID" value="KXJ95734.1"/>
    <property type="molecule type" value="Genomic_DNA"/>
</dbReference>
<feature type="domain" description="Dihydroneopterin aldolase/epimerase" evidence="9">
    <location>
        <begin position="237"/>
        <end position="363"/>
    </location>
</feature>
<evidence type="ECO:0000256" key="1">
    <source>
        <dbReference type="ARBA" id="ARBA00001353"/>
    </source>
</evidence>
<evidence type="ECO:0000256" key="3">
    <source>
        <dbReference type="ARBA" id="ARBA00005708"/>
    </source>
</evidence>
<dbReference type="InterPro" id="IPR006157">
    <property type="entry name" value="FolB_dom"/>
</dbReference>
<feature type="compositionally biased region" description="Basic and acidic residues" evidence="8">
    <location>
        <begin position="215"/>
        <end position="227"/>
    </location>
</feature>
<proteinExistence type="inferred from homology"/>
<keyword evidence="5" id="KW-0289">Folate biosynthesis</keyword>
<evidence type="ECO:0000256" key="8">
    <source>
        <dbReference type="SAM" id="MobiDB-lite"/>
    </source>
</evidence>
<reference evidence="11" key="1">
    <citation type="submission" date="2016-02" db="EMBL/GenBank/DDBJ databases">
        <title>Draft genome sequence of Microdochium bolleyi, a fungal endophyte of beachgrass.</title>
        <authorList>
            <consortium name="DOE Joint Genome Institute"/>
            <person name="David A.S."/>
            <person name="May G."/>
            <person name="Haridas S."/>
            <person name="Lim J."/>
            <person name="Wang M."/>
            <person name="Labutti K."/>
            <person name="Lipzen A."/>
            <person name="Barry K."/>
            <person name="Grigoriev I.V."/>
        </authorList>
    </citation>
    <scope>NUCLEOTIDE SEQUENCE [LARGE SCALE GENOMIC DNA]</scope>
    <source>
        <strain evidence="11">J235TASD1</strain>
    </source>
</reference>
<dbReference type="InParanoid" id="A0A136JF14"/>
<evidence type="ECO:0000256" key="2">
    <source>
        <dbReference type="ARBA" id="ARBA00005013"/>
    </source>
</evidence>
<comment type="pathway">
    <text evidence="2">Cofactor biosynthesis; tetrahydrofolate biosynthesis; 2-amino-4-hydroxy-6-hydroxymethyl-7,8-dihydropteridine diphosphate from 7,8-dihydroneopterin triphosphate: step 3/4.</text>
</comment>
<comment type="similarity">
    <text evidence="3">Belongs to the DHNA family.</text>
</comment>
<dbReference type="PANTHER" id="PTHR42844:SF1">
    <property type="entry name" value="DIHYDRONEOPTERIN ALDOLASE 1-RELATED"/>
    <property type="match status" value="1"/>
</dbReference>
<comment type="catalytic activity">
    <reaction evidence="1">
        <text>7,8-dihydroneopterin = 6-hydroxymethyl-7,8-dihydropterin + glycolaldehyde</text>
        <dbReference type="Rhea" id="RHEA:10540"/>
        <dbReference type="ChEBI" id="CHEBI:17001"/>
        <dbReference type="ChEBI" id="CHEBI:17071"/>
        <dbReference type="ChEBI" id="CHEBI:44841"/>
        <dbReference type="EC" id="4.1.2.25"/>
    </reaction>
</comment>
<evidence type="ECO:0000256" key="4">
    <source>
        <dbReference type="ARBA" id="ARBA00013043"/>
    </source>
</evidence>
<dbReference type="PANTHER" id="PTHR42844">
    <property type="entry name" value="DIHYDRONEOPTERIN ALDOLASE 1-RELATED"/>
    <property type="match status" value="1"/>
</dbReference>
<protein>
    <recommendedName>
        <fullName evidence="4">dihydroneopterin aldolase</fullName>
        <ecNumber evidence="4">4.1.2.25</ecNumber>
    </recommendedName>
    <alternativeName>
        <fullName evidence="7">7,8-dihydroneopterin aldolase</fullName>
    </alternativeName>
</protein>
<dbReference type="GO" id="GO:0004150">
    <property type="term" value="F:dihydroneopterin aldolase activity"/>
    <property type="evidence" value="ECO:0007669"/>
    <property type="project" value="UniProtKB-EC"/>
</dbReference>
<dbReference type="Pfam" id="PF02152">
    <property type="entry name" value="FolB"/>
    <property type="match status" value="1"/>
</dbReference>
<dbReference type="EC" id="4.1.2.25" evidence="4"/>
<evidence type="ECO:0000313" key="11">
    <source>
        <dbReference type="Proteomes" id="UP000070501"/>
    </source>
</evidence>
<keyword evidence="6" id="KW-0456">Lyase</keyword>
<sequence>MLSFLRKPAAMDNTTTTAADADPAAPLLSTFQVRAQAGEPVAVVRVRNLAATIPCGRDAWGRSGKVQPVLLSSELSFRSGFQTSSADDRLVDSETVHYGNLSKTLLAGVEGLSSAGAAASNTTTSSTPSSSAIFELLWVRLTGRVLDGSRVALPLDQVPFLDAAALRSLSLTINLPKASLLGAGVSLTSTASFKDRDTLLGGGDDDNNDKNTNAKSKDDGDEPEKKKNPLTAYARSLRISGLHVPTLIGVNDNERKARQMLVAEVEIDRFDITGDDVHDQIERVVVEVMEASSFETLEALGTHIATKILDDFQPSMFPEGSSPAQDEAPPAQTMRERGWLVRVSLEKPIAVPFAECPAVEVRMGQGLP</sequence>
<feature type="region of interest" description="Disordered" evidence="8">
    <location>
        <begin position="198"/>
        <end position="227"/>
    </location>
</feature>
<dbReference type="SMART" id="SM00905">
    <property type="entry name" value="FolB"/>
    <property type="match status" value="1"/>
</dbReference>
<dbReference type="GO" id="GO:0005737">
    <property type="term" value="C:cytoplasm"/>
    <property type="evidence" value="ECO:0007669"/>
    <property type="project" value="TreeGrafter"/>
</dbReference>
<evidence type="ECO:0000256" key="6">
    <source>
        <dbReference type="ARBA" id="ARBA00023239"/>
    </source>
</evidence>
<evidence type="ECO:0000259" key="9">
    <source>
        <dbReference type="SMART" id="SM00905"/>
    </source>
</evidence>
<evidence type="ECO:0000256" key="5">
    <source>
        <dbReference type="ARBA" id="ARBA00022909"/>
    </source>
</evidence>
<dbReference type="AlphaFoldDB" id="A0A136JF14"/>
<dbReference type="STRING" id="196109.A0A136JF14"/>
<dbReference type="Proteomes" id="UP000070501">
    <property type="component" value="Unassembled WGS sequence"/>
</dbReference>
<evidence type="ECO:0000313" key="10">
    <source>
        <dbReference type="EMBL" id="KXJ95734.1"/>
    </source>
</evidence>
<name>A0A136JF14_9PEZI</name>
<dbReference type="InterPro" id="IPR043133">
    <property type="entry name" value="GTP-CH-I_C/QueF"/>
</dbReference>
<gene>
    <name evidence="10" type="ORF">Micbo1qcDRAFT_157789</name>
</gene>
<dbReference type="SUPFAM" id="SSF55620">
    <property type="entry name" value="Tetrahydrobiopterin biosynthesis enzymes-like"/>
    <property type="match status" value="1"/>
</dbReference>
<dbReference type="InterPro" id="IPR006156">
    <property type="entry name" value="Dihydroneopterin_aldolase"/>
</dbReference>
<organism evidence="10 11">
    <name type="scientific">Microdochium bolleyi</name>
    <dbReference type="NCBI Taxonomy" id="196109"/>
    <lineage>
        <taxon>Eukaryota</taxon>
        <taxon>Fungi</taxon>
        <taxon>Dikarya</taxon>
        <taxon>Ascomycota</taxon>
        <taxon>Pezizomycotina</taxon>
        <taxon>Sordariomycetes</taxon>
        <taxon>Xylariomycetidae</taxon>
        <taxon>Xylariales</taxon>
        <taxon>Microdochiaceae</taxon>
        <taxon>Microdochium</taxon>
    </lineage>
</organism>
<dbReference type="GO" id="GO:0046656">
    <property type="term" value="P:folic acid biosynthetic process"/>
    <property type="evidence" value="ECO:0007669"/>
    <property type="project" value="UniProtKB-KW"/>
</dbReference>
<accession>A0A136JF14</accession>
<keyword evidence="11" id="KW-1185">Reference proteome</keyword>
<evidence type="ECO:0000256" key="7">
    <source>
        <dbReference type="ARBA" id="ARBA00032903"/>
    </source>
</evidence>
<dbReference type="OrthoDB" id="5425486at2759"/>
<dbReference type="Gene3D" id="3.30.1130.10">
    <property type="match status" value="2"/>
</dbReference>